<protein>
    <submittedName>
        <fullName evidence="3">DUF547 domain-containing protein</fullName>
    </submittedName>
</protein>
<evidence type="ECO:0000313" key="4">
    <source>
        <dbReference type="Proteomes" id="UP000285961"/>
    </source>
</evidence>
<dbReference type="EMBL" id="QZKI01000008">
    <property type="protein sequence ID" value="RJP75051.1"/>
    <property type="molecule type" value="Genomic_DNA"/>
</dbReference>
<evidence type="ECO:0000259" key="2">
    <source>
        <dbReference type="Pfam" id="PF04784"/>
    </source>
</evidence>
<sequence length="286" mass="32715">MERRRKRKLRATIWALAVVLLFLSNSATARAGDTFDYGTYAAVLDVYVDEHGMVAYKSLKENREKLDAFATDLATLSPQTYSQWTDKEKVAFWINAYNALTLLAIINHYPIEPSFVGSFLYPKNSIRQISGVWDKLQFAVMGSKMTLDEIEHETLRKNFDEPRIHMALVCAAKGCPPLRSEPYTGEKLDAQLDDQTIRFLKDPGKLRIDPVEGKVYTSSIFKWFGKDFVKKYGTQEKFADKSETERAPLAFISEYVDQSIANYLATGDYALEYLDYDWSLNEQGDT</sequence>
<feature type="domain" description="DUF547" evidence="2">
    <location>
        <begin position="82"/>
        <end position="200"/>
    </location>
</feature>
<name>A0A419F8W1_9BACT</name>
<dbReference type="PANTHER" id="PTHR46361:SF3">
    <property type="entry name" value="ELECTRON CARRIER_ PROTEIN DISULFIDE OXIDOREDUCTASE"/>
    <property type="match status" value="1"/>
</dbReference>
<proteinExistence type="predicted"/>
<organism evidence="3 4">
    <name type="scientific">Candidatus Abyssobacteria bacterium SURF_17</name>
    <dbReference type="NCBI Taxonomy" id="2093361"/>
    <lineage>
        <taxon>Bacteria</taxon>
        <taxon>Pseudomonadati</taxon>
        <taxon>Candidatus Hydrogenedentota</taxon>
        <taxon>Candidatus Abyssobacteria</taxon>
    </lineage>
</organism>
<dbReference type="Pfam" id="PF04784">
    <property type="entry name" value="DUF547"/>
    <property type="match status" value="1"/>
</dbReference>
<comment type="caution">
    <text evidence="3">The sequence shown here is derived from an EMBL/GenBank/DDBJ whole genome shotgun (WGS) entry which is preliminary data.</text>
</comment>
<feature type="chain" id="PRO_5019471916" evidence="1">
    <location>
        <begin position="32"/>
        <end position="286"/>
    </location>
</feature>
<gene>
    <name evidence="3" type="ORF">C4532_01320</name>
</gene>
<reference evidence="3 4" key="1">
    <citation type="journal article" date="2017" name="ISME J.">
        <title>Energy and carbon metabolisms in a deep terrestrial subsurface fluid microbial community.</title>
        <authorList>
            <person name="Momper L."/>
            <person name="Jungbluth S.P."/>
            <person name="Lee M.D."/>
            <person name="Amend J.P."/>
        </authorList>
    </citation>
    <scope>NUCLEOTIDE SEQUENCE [LARGE SCALE GENOMIC DNA]</scope>
    <source>
        <strain evidence="3">SURF_17</strain>
    </source>
</reference>
<dbReference type="AlphaFoldDB" id="A0A419F8W1"/>
<dbReference type="InterPro" id="IPR006869">
    <property type="entry name" value="DUF547"/>
</dbReference>
<evidence type="ECO:0000256" key="1">
    <source>
        <dbReference type="SAM" id="SignalP"/>
    </source>
</evidence>
<accession>A0A419F8W1</accession>
<dbReference type="Proteomes" id="UP000285961">
    <property type="component" value="Unassembled WGS sequence"/>
</dbReference>
<feature type="signal peptide" evidence="1">
    <location>
        <begin position="1"/>
        <end position="31"/>
    </location>
</feature>
<evidence type="ECO:0000313" key="3">
    <source>
        <dbReference type="EMBL" id="RJP75051.1"/>
    </source>
</evidence>
<dbReference type="PANTHER" id="PTHR46361">
    <property type="entry name" value="ELECTRON CARRIER/ PROTEIN DISULFIDE OXIDOREDUCTASE"/>
    <property type="match status" value="1"/>
</dbReference>
<keyword evidence="1" id="KW-0732">Signal</keyword>